<dbReference type="GeneID" id="8230163"/>
<reference evidence="2" key="1">
    <citation type="submission" date="2007-04" db="EMBL/GenBank/DDBJ databases">
        <title>Annotation of Pediculus humanus corporis strain USDA.</title>
        <authorList>
            <person name="Kirkness E."/>
            <person name="Hannick L."/>
            <person name="Hass B."/>
            <person name="Bruggner R."/>
            <person name="Lawson D."/>
            <person name="Bidwell S."/>
            <person name="Joardar V."/>
            <person name="Caler E."/>
            <person name="Walenz B."/>
            <person name="Inman J."/>
            <person name="Schobel S."/>
            <person name="Galinsky K."/>
            <person name="Amedeo P."/>
            <person name="Strausberg R."/>
        </authorList>
    </citation>
    <scope>NUCLEOTIDE SEQUENCE</scope>
    <source>
        <strain evidence="2">USDA</strain>
    </source>
</reference>
<reference evidence="2" key="2">
    <citation type="submission" date="2007-04" db="EMBL/GenBank/DDBJ databases">
        <title>The genome of the human body louse.</title>
        <authorList>
            <consortium name="The Human Body Louse Genome Consortium"/>
            <person name="Kirkness E."/>
            <person name="Walenz B."/>
            <person name="Hass B."/>
            <person name="Bruggner R."/>
            <person name="Strausberg R."/>
        </authorList>
    </citation>
    <scope>NUCLEOTIDE SEQUENCE</scope>
    <source>
        <strain evidence="2">USDA</strain>
    </source>
</reference>
<keyword evidence="4" id="KW-1185">Reference proteome</keyword>
<sequence>MAACFSTLAFSGKRQFTDIDIPAGRPPRHSFSHRPPRGQTNRSLVKVKNSNDVPSKNLLSSTYKSFSDPCESEVSFELSRKNRSKRHKHRTNKENESDSLRMSDHSNSIRRHKRDKSRRKIHDGYSSDTGLLSNRKKIFLSTFKSNDNEFETAFLETLREKSKSIHNIAEAKKFPMSQRLKPATIPADLVIEKLDKINRKKSGVTFSEDAENSSAPKKSKYSVLKNELPSLTFEQMKKAANTIHPKLLYSTKRYQDLHLTIFYGDECINPLPPEEPLPEKLVGSFKRFTYETGSLRRQRKLFRNSLRGKKLFRSHSEGNLDGGGGGGDGGGVGEDSIMFKKCTGREMRKGEGNEIVVASSSSPGGRYLRVLNRSWRNLLTTT</sequence>
<dbReference type="VEuPathDB" id="VectorBase:PHUM430280"/>
<evidence type="ECO:0000313" key="2">
    <source>
        <dbReference type="EMBL" id="EEB16624.1"/>
    </source>
</evidence>
<feature type="compositionally biased region" description="Basic residues" evidence="1">
    <location>
        <begin position="108"/>
        <end position="121"/>
    </location>
</feature>
<dbReference type="KEGG" id="phu:Phum_PHUM430280"/>
<proteinExistence type="predicted"/>
<dbReference type="EnsemblMetazoa" id="PHUM430280-RA">
    <property type="protein sequence ID" value="PHUM430280-PA"/>
    <property type="gene ID" value="PHUM430280"/>
</dbReference>
<feature type="region of interest" description="Disordered" evidence="1">
    <location>
        <begin position="76"/>
        <end position="127"/>
    </location>
</feature>
<feature type="region of interest" description="Disordered" evidence="1">
    <location>
        <begin position="313"/>
        <end position="332"/>
    </location>
</feature>
<name>E0VTB8_PEDHC</name>
<dbReference type="CTD" id="8230163"/>
<dbReference type="Proteomes" id="UP000009046">
    <property type="component" value="Unassembled WGS sequence"/>
</dbReference>
<feature type="compositionally biased region" description="Basic residues" evidence="1">
    <location>
        <begin position="81"/>
        <end position="91"/>
    </location>
</feature>
<dbReference type="HOGENOM" id="CLU_724243_0_0_1"/>
<dbReference type="AlphaFoldDB" id="E0VTB8"/>
<feature type="compositionally biased region" description="Basic residues" evidence="1">
    <location>
        <begin position="26"/>
        <end position="36"/>
    </location>
</feature>
<gene>
    <name evidence="3" type="primary">8230163</name>
    <name evidence="2" type="ORF">Phum_PHUM430280</name>
</gene>
<feature type="compositionally biased region" description="Basic and acidic residues" evidence="1">
    <location>
        <begin position="92"/>
        <end position="104"/>
    </location>
</feature>
<accession>E0VTB8</accession>
<feature type="region of interest" description="Disordered" evidence="1">
    <location>
        <begin position="18"/>
        <end position="43"/>
    </location>
</feature>
<dbReference type="EMBL" id="DS235761">
    <property type="protein sequence ID" value="EEB16624.1"/>
    <property type="molecule type" value="Genomic_DNA"/>
</dbReference>
<reference evidence="3" key="3">
    <citation type="submission" date="2021-02" db="UniProtKB">
        <authorList>
            <consortium name="EnsemblMetazoa"/>
        </authorList>
    </citation>
    <scope>IDENTIFICATION</scope>
    <source>
        <strain evidence="3">USDA</strain>
    </source>
</reference>
<dbReference type="InParanoid" id="E0VTB8"/>
<evidence type="ECO:0000313" key="3">
    <source>
        <dbReference type="EnsemblMetazoa" id="PHUM430280-PA"/>
    </source>
</evidence>
<protein>
    <submittedName>
        <fullName evidence="2 3">Uncharacterized protein</fullName>
    </submittedName>
</protein>
<organism>
    <name type="scientific">Pediculus humanus subsp. corporis</name>
    <name type="common">Body louse</name>
    <dbReference type="NCBI Taxonomy" id="121224"/>
    <lineage>
        <taxon>Eukaryota</taxon>
        <taxon>Metazoa</taxon>
        <taxon>Ecdysozoa</taxon>
        <taxon>Arthropoda</taxon>
        <taxon>Hexapoda</taxon>
        <taxon>Insecta</taxon>
        <taxon>Pterygota</taxon>
        <taxon>Neoptera</taxon>
        <taxon>Paraneoptera</taxon>
        <taxon>Psocodea</taxon>
        <taxon>Troctomorpha</taxon>
        <taxon>Phthiraptera</taxon>
        <taxon>Anoplura</taxon>
        <taxon>Pediculidae</taxon>
        <taxon>Pediculus</taxon>
    </lineage>
</organism>
<evidence type="ECO:0000313" key="4">
    <source>
        <dbReference type="Proteomes" id="UP000009046"/>
    </source>
</evidence>
<feature type="compositionally biased region" description="Gly residues" evidence="1">
    <location>
        <begin position="320"/>
        <end position="332"/>
    </location>
</feature>
<evidence type="ECO:0000256" key="1">
    <source>
        <dbReference type="SAM" id="MobiDB-lite"/>
    </source>
</evidence>
<dbReference type="EMBL" id="AAZO01005251">
    <property type="status" value="NOT_ANNOTATED_CDS"/>
    <property type="molecule type" value="Genomic_DNA"/>
</dbReference>
<dbReference type="RefSeq" id="XP_002429362.1">
    <property type="nucleotide sequence ID" value="XM_002429317.1"/>
</dbReference>